<comment type="caution">
    <text evidence="1">The sequence shown here is derived from an EMBL/GenBank/DDBJ whole genome shotgun (WGS) entry which is preliminary data.</text>
</comment>
<dbReference type="PANTHER" id="PTHR47331:SF5">
    <property type="entry name" value="RIBONUCLEASE H"/>
    <property type="match status" value="1"/>
</dbReference>
<reference evidence="1" key="1">
    <citation type="journal article" date="2023" name="Insect Mol. Biol.">
        <title>Genome sequencing provides insights into the evolution of gene families encoding plant cell wall-degrading enzymes in longhorned beetles.</title>
        <authorList>
            <person name="Shin N.R."/>
            <person name="Okamura Y."/>
            <person name="Kirsch R."/>
            <person name="Pauchet Y."/>
        </authorList>
    </citation>
    <scope>NUCLEOTIDE SEQUENCE</scope>
    <source>
        <strain evidence="1">RBIC_L_NR</strain>
    </source>
</reference>
<dbReference type="InterPro" id="IPR043128">
    <property type="entry name" value="Rev_trsase/Diguanyl_cyclase"/>
</dbReference>
<dbReference type="InterPro" id="IPR043502">
    <property type="entry name" value="DNA/RNA_pol_sf"/>
</dbReference>
<accession>A0AAV8ZPI0</accession>
<dbReference type="Gene3D" id="3.30.70.270">
    <property type="match status" value="1"/>
</dbReference>
<evidence type="ECO:0008006" key="3">
    <source>
        <dbReference type="Google" id="ProtNLM"/>
    </source>
</evidence>
<dbReference type="GO" id="GO:0071897">
    <property type="term" value="P:DNA biosynthetic process"/>
    <property type="evidence" value="ECO:0007669"/>
    <property type="project" value="UniProtKB-ARBA"/>
</dbReference>
<dbReference type="AlphaFoldDB" id="A0AAV8ZPI0"/>
<organism evidence="1 2">
    <name type="scientific">Rhamnusium bicolor</name>
    <dbReference type="NCBI Taxonomy" id="1586634"/>
    <lineage>
        <taxon>Eukaryota</taxon>
        <taxon>Metazoa</taxon>
        <taxon>Ecdysozoa</taxon>
        <taxon>Arthropoda</taxon>
        <taxon>Hexapoda</taxon>
        <taxon>Insecta</taxon>
        <taxon>Pterygota</taxon>
        <taxon>Neoptera</taxon>
        <taxon>Endopterygota</taxon>
        <taxon>Coleoptera</taxon>
        <taxon>Polyphaga</taxon>
        <taxon>Cucujiformia</taxon>
        <taxon>Chrysomeloidea</taxon>
        <taxon>Cerambycidae</taxon>
        <taxon>Lepturinae</taxon>
        <taxon>Rhagiini</taxon>
        <taxon>Rhamnusium</taxon>
    </lineage>
</organism>
<evidence type="ECO:0000313" key="1">
    <source>
        <dbReference type="EMBL" id="KAJ8966933.1"/>
    </source>
</evidence>
<sequence length="249" mass="29247">MAVKQTKKHDLDELLERFWVQEEIDSTPKCWTREEIECENQFIDTYRRDPNDGRFIIKLPFKNNNVNLGDSSKNAMRRYISLERKFRQDSDYKEIYSKAINELINNGYLEEISPHEIEGEDVFYLPHAGVFKRDPNNPKIRIVYDGSAKSSNGLSLNENLMTGPNLQNDLFAILLRFRTHAVVLSCDMEKMFLQIKIDTKDTKFQLIFWRIDESEPVKVFRLTRLVFGLTNSPYTAMRCVMQLAADMEN</sequence>
<dbReference type="Gene3D" id="3.10.10.10">
    <property type="entry name" value="HIV Type 1 Reverse Transcriptase, subunit A, domain 1"/>
    <property type="match status" value="1"/>
</dbReference>
<dbReference type="PANTHER" id="PTHR47331">
    <property type="entry name" value="PHD-TYPE DOMAIN-CONTAINING PROTEIN"/>
    <property type="match status" value="1"/>
</dbReference>
<name>A0AAV8ZPI0_9CUCU</name>
<gene>
    <name evidence="1" type="ORF">NQ314_003209</name>
</gene>
<proteinExistence type="predicted"/>
<dbReference type="EMBL" id="JANEYF010000916">
    <property type="protein sequence ID" value="KAJ8966933.1"/>
    <property type="molecule type" value="Genomic_DNA"/>
</dbReference>
<dbReference type="SUPFAM" id="SSF56672">
    <property type="entry name" value="DNA/RNA polymerases"/>
    <property type="match status" value="1"/>
</dbReference>
<evidence type="ECO:0000313" key="2">
    <source>
        <dbReference type="Proteomes" id="UP001162156"/>
    </source>
</evidence>
<keyword evidence="2" id="KW-1185">Reference proteome</keyword>
<protein>
    <recommendedName>
        <fullName evidence="3">Reverse transcriptase domain-containing protein</fullName>
    </recommendedName>
</protein>
<dbReference type="Proteomes" id="UP001162156">
    <property type="component" value="Unassembled WGS sequence"/>
</dbReference>